<dbReference type="EMBL" id="BKCJ011073292">
    <property type="protein sequence ID" value="GFC80051.1"/>
    <property type="molecule type" value="Genomic_DNA"/>
</dbReference>
<proteinExistence type="predicted"/>
<sequence>MMVDGETMVMEQRVVVNIGAGRLAVAVKRIGGCVIESKESDITREKE</sequence>
<protein>
    <submittedName>
        <fullName evidence="1">Uncharacterized protein</fullName>
    </submittedName>
</protein>
<comment type="caution">
    <text evidence="1">The sequence shown here is derived from an EMBL/GenBank/DDBJ whole genome shotgun (WGS) entry which is preliminary data.</text>
</comment>
<accession>A0A699RBX6</accession>
<dbReference type="AlphaFoldDB" id="A0A699RBX6"/>
<gene>
    <name evidence="1" type="ORF">Tci_852021</name>
</gene>
<evidence type="ECO:0000313" key="1">
    <source>
        <dbReference type="EMBL" id="GFC80051.1"/>
    </source>
</evidence>
<organism evidence="1">
    <name type="scientific">Tanacetum cinerariifolium</name>
    <name type="common">Dalmatian daisy</name>
    <name type="synonym">Chrysanthemum cinerariifolium</name>
    <dbReference type="NCBI Taxonomy" id="118510"/>
    <lineage>
        <taxon>Eukaryota</taxon>
        <taxon>Viridiplantae</taxon>
        <taxon>Streptophyta</taxon>
        <taxon>Embryophyta</taxon>
        <taxon>Tracheophyta</taxon>
        <taxon>Spermatophyta</taxon>
        <taxon>Magnoliopsida</taxon>
        <taxon>eudicotyledons</taxon>
        <taxon>Gunneridae</taxon>
        <taxon>Pentapetalae</taxon>
        <taxon>asterids</taxon>
        <taxon>campanulids</taxon>
        <taxon>Asterales</taxon>
        <taxon>Asteraceae</taxon>
        <taxon>Asteroideae</taxon>
        <taxon>Anthemideae</taxon>
        <taxon>Anthemidinae</taxon>
        <taxon>Tanacetum</taxon>
    </lineage>
</organism>
<name>A0A699RBX6_TANCI</name>
<feature type="non-terminal residue" evidence="1">
    <location>
        <position position="1"/>
    </location>
</feature>
<reference evidence="1" key="1">
    <citation type="journal article" date="2019" name="Sci. Rep.">
        <title>Draft genome of Tanacetum cinerariifolium, the natural source of mosquito coil.</title>
        <authorList>
            <person name="Yamashiro T."/>
            <person name="Shiraishi A."/>
            <person name="Satake H."/>
            <person name="Nakayama K."/>
        </authorList>
    </citation>
    <scope>NUCLEOTIDE SEQUENCE</scope>
</reference>